<evidence type="ECO:0000313" key="1">
    <source>
        <dbReference type="EMBL" id="MBI2679368.1"/>
    </source>
</evidence>
<accession>A0A932AAI8</accession>
<dbReference type="InterPro" id="IPR036515">
    <property type="entry name" value="Transposase_17_sf"/>
</dbReference>
<name>A0A932AAI8_9BACT</name>
<dbReference type="Proteomes" id="UP000779809">
    <property type="component" value="Unassembled WGS sequence"/>
</dbReference>
<dbReference type="AlphaFoldDB" id="A0A932AAI8"/>
<gene>
    <name evidence="1" type="ORF">HYX28_11355</name>
</gene>
<evidence type="ECO:0008006" key="3">
    <source>
        <dbReference type="Google" id="ProtNLM"/>
    </source>
</evidence>
<protein>
    <recommendedName>
        <fullName evidence="3">Transposase</fullName>
    </recommendedName>
</protein>
<evidence type="ECO:0000313" key="2">
    <source>
        <dbReference type="Proteomes" id="UP000779809"/>
    </source>
</evidence>
<comment type="caution">
    <text evidence="1">The sequence shown here is derived from an EMBL/GenBank/DDBJ whole genome shotgun (WGS) entry which is preliminary data.</text>
</comment>
<dbReference type="GO" id="GO:0006313">
    <property type="term" value="P:DNA transposition"/>
    <property type="evidence" value="ECO:0007669"/>
    <property type="project" value="InterPro"/>
</dbReference>
<sequence length="59" mass="6964">MWSPKKVREKLRYMHRNPVKRSLVPAPELWRWSSFRFYALGEAGIVAVNESFGMRARLG</sequence>
<dbReference type="GO" id="GO:0003677">
    <property type="term" value="F:DNA binding"/>
    <property type="evidence" value="ECO:0007669"/>
    <property type="project" value="InterPro"/>
</dbReference>
<dbReference type="GO" id="GO:0004803">
    <property type="term" value="F:transposase activity"/>
    <property type="evidence" value="ECO:0007669"/>
    <property type="project" value="InterPro"/>
</dbReference>
<proteinExistence type="predicted"/>
<dbReference type="EMBL" id="JACPNR010000014">
    <property type="protein sequence ID" value="MBI2679368.1"/>
    <property type="molecule type" value="Genomic_DNA"/>
</dbReference>
<organism evidence="1 2">
    <name type="scientific">Candidatus Korobacter versatilis</name>
    <dbReference type="NCBI Taxonomy" id="658062"/>
    <lineage>
        <taxon>Bacteria</taxon>
        <taxon>Pseudomonadati</taxon>
        <taxon>Acidobacteriota</taxon>
        <taxon>Terriglobia</taxon>
        <taxon>Terriglobales</taxon>
        <taxon>Candidatus Korobacteraceae</taxon>
        <taxon>Candidatus Korobacter</taxon>
    </lineage>
</organism>
<reference evidence="1" key="1">
    <citation type="submission" date="2020-07" db="EMBL/GenBank/DDBJ databases">
        <title>Huge and variable diversity of episymbiotic CPR bacteria and DPANN archaea in groundwater ecosystems.</title>
        <authorList>
            <person name="He C.Y."/>
            <person name="Keren R."/>
            <person name="Whittaker M."/>
            <person name="Farag I.F."/>
            <person name="Doudna J."/>
            <person name="Cate J.H.D."/>
            <person name="Banfield J.F."/>
        </authorList>
    </citation>
    <scope>NUCLEOTIDE SEQUENCE</scope>
    <source>
        <strain evidence="1">NC_groundwater_580_Pr5_B-0.1um_64_19</strain>
    </source>
</reference>
<dbReference type="Gene3D" id="3.30.70.1290">
    <property type="entry name" value="Transposase IS200-like"/>
    <property type="match status" value="1"/>
</dbReference>